<protein>
    <submittedName>
        <fullName evidence="1">Uncharacterized protein</fullName>
    </submittedName>
</protein>
<comment type="caution">
    <text evidence="1">The sequence shown here is derived from an EMBL/GenBank/DDBJ whole genome shotgun (WGS) entry which is preliminary data.</text>
</comment>
<proteinExistence type="predicted"/>
<dbReference type="EMBL" id="DVNZ01000084">
    <property type="protein sequence ID" value="HIU94029.1"/>
    <property type="molecule type" value="Genomic_DNA"/>
</dbReference>
<evidence type="ECO:0000313" key="2">
    <source>
        <dbReference type="Proteomes" id="UP000824128"/>
    </source>
</evidence>
<accession>A0A9D1SSZ3</accession>
<dbReference type="AlphaFoldDB" id="A0A9D1SSZ3"/>
<evidence type="ECO:0000313" key="1">
    <source>
        <dbReference type="EMBL" id="HIU94029.1"/>
    </source>
</evidence>
<sequence>MKRSLKNEKKRPADGRTVQQLLDAYGGRSEDELLGALGGMDEEERAGMRAFARELAPMLSSAQKEKLAAVLQRLGMQEGQ</sequence>
<name>A0A9D1SSZ3_9FIRM</name>
<reference evidence="1" key="2">
    <citation type="journal article" date="2021" name="PeerJ">
        <title>Extensive microbial diversity within the chicken gut microbiome revealed by metagenomics and culture.</title>
        <authorList>
            <person name="Gilroy R."/>
            <person name="Ravi A."/>
            <person name="Getino M."/>
            <person name="Pursley I."/>
            <person name="Horton D.L."/>
            <person name="Alikhan N.F."/>
            <person name="Baker D."/>
            <person name="Gharbi K."/>
            <person name="Hall N."/>
            <person name="Watson M."/>
            <person name="Adriaenssens E.M."/>
            <person name="Foster-Nyarko E."/>
            <person name="Jarju S."/>
            <person name="Secka A."/>
            <person name="Antonio M."/>
            <person name="Oren A."/>
            <person name="Chaudhuri R.R."/>
            <person name="La Ragione R."/>
            <person name="Hildebrand F."/>
            <person name="Pallen M.J."/>
        </authorList>
    </citation>
    <scope>NUCLEOTIDE SEQUENCE</scope>
    <source>
        <strain evidence="1">ChiGjej2B2-16831</strain>
    </source>
</reference>
<reference evidence="1" key="1">
    <citation type="submission" date="2020-10" db="EMBL/GenBank/DDBJ databases">
        <authorList>
            <person name="Gilroy R."/>
        </authorList>
    </citation>
    <scope>NUCLEOTIDE SEQUENCE</scope>
    <source>
        <strain evidence="1">ChiGjej2B2-16831</strain>
    </source>
</reference>
<gene>
    <name evidence="1" type="ORF">IAD24_02605</name>
</gene>
<dbReference type="Proteomes" id="UP000824128">
    <property type="component" value="Unassembled WGS sequence"/>
</dbReference>
<organism evidence="1 2">
    <name type="scientific">Candidatus Aphodomorpha intestinavium</name>
    <dbReference type="NCBI Taxonomy" id="2840672"/>
    <lineage>
        <taxon>Bacteria</taxon>
        <taxon>Bacillati</taxon>
        <taxon>Bacillota</taxon>
        <taxon>Clostridia</taxon>
        <taxon>Eubacteriales</taxon>
        <taxon>Candidatus Aphodomorpha</taxon>
    </lineage>
</organism>